<evidence type="ECO:0000256" key="7">
    <source>
        <dbReference type="ARBA" id="ARBA00022723"/>
    </source>
</evidence>
<evidence type="ECO:0000313" key="13">
    <source>
        <dbReference type="Proteomes" id="UP000001558"/>
    </source>
</evidence>
<evidence type="ECO:0000256" key="5">
    <source>
        <dbReference type="ARBA" id="ARBA00022630"/>
    </source>
</evidence>
<comment type="similarity">
    <text evidence="2">Belongs to the ApbE family.</text>
</comment>
<evidence type="ECO:0000256" key="6">
    <source>
        <dbReference type="ARBA" id="ARBA00022679"/>
    </source>
</evidence>
<dbReference type="Gene3D" id="3.10.520.10">
    <property type="entry name" value="ApbE-like domains"/>
    <property type="match status" value="1"/>
</dbReference>
<dbReference type="STRING" id="323850.Shew_1898"/>
<dbReference type="AlphaFoldDB" id="A3QE66"/>
<evidence type="ECO:0000313" key="12">
    <source>
        <dbReference type="EMBL" id="ABO23764.1"/>
    </source>
</evidence>
<evidence type="ECO:0000256" key="9">
    <source>
        <dbReference type="ARBA" id="ARBA00022842"/>
    </source>
</evidence>
<keyword evidence="13" id="KW-1185">Reference proteome</keyword>
<reference evidence="12 13" key="1">
    <citation type="submission" date="2007-03" db="EMBL/GenBank/DDBJ databases">
        <title>Complete sequence of Shewanella loihica PV-4.</title>
        <authorList>
            <consortium name="US DOE Joint Genome Institute"/>
            <person name="Copeland A."/>
            <person name="Lucas S."/>
            <person name="Lapidus A."/>
            <person name="Barry K."/>
            <person name="Detter J.C."/>
            <person name="Glavina del Rio T."/>
            <person name="Hammon N."/>
            <person name="Israni S."/>
            <person name="Dalin E."/>
            <person name="Tice H."/>
            <person name="Pitluck S."/>
            <person name="Chain P."/>
            <person name="Malfatti S."/>
            <person name="Shin M."/>
            <person name="Vergez L."/>
            <person name="Schmutz J."/>
            <person name="Larimer F."/>
            <person name="Land M."/>
            <person name="Hauser L."/>
            <person name="Kyrpides N."/>
            <person name="Mikhailova N."/>
            <person name="Romine M.F."/>
            <person name="Serres G."/>
            <person name="Fredrickson J."/>
            <person name="Tiedje J."/>
            <person name="Richardson P."/>
        </authorList>
    </citation>
    <scope>NUCLEOTIDE SEQUENCE [LARGE SCALE GENOMIC DNA]</scope>
    <source>
        <strain evidence="13">ATCC BAA-1088 / PV-4</strain>
    </source>
</reference>
<keyword evidence="9" id="KW-0460">Magnesium</keyword>
<accession>A3QE66</accession>
<evidence type="ECO:0000256" key="11">
    <source>
        <dbReference type="ARBA" id="ARBA00048540"/>
    </source>
</evidence>
<dbReference type="EMBL" id="CP000606">
    <property type="protein sequence ID" value="ABO23764.1"/>
    <property type="molecule type" value="Genomic_DNA"/>
</dbReference>
<dbReference type="PANTHER" id="PTHR30040:SF2">
    <property type="entry name" value="FAD:PROTEIN FMN TRANSFERASE"/>
    <property type="match status" value="1"/>
</dbReference>
<protein>
    <recommendedName>
        <fullName evidence="4">FAD:protein FMN transferase</fullName>
        <ecNumber evidence="3">2.7.1.180</ecNumber>
    </recommendedName>
    <alternativeName>
        <fullName evidence="10">Flavin transferase</fullName>
    </alternativeName>
</protein>
<dbReference type="SUPFAM" id="SSF143631">
    <property type="entry name" value="ApbE-like"/>
    <property type="match status" value="1"/>
</dbReference>
<dbReference type="PANTHER" id="PTHR30040">
    <property type="entry name" value="THIAMINE BIOSYNTHESIS LIPOPROTEIN APBE"/>
    <property type="match status" value="1"/>
</dbReference>
<evidence type="ECO:0000256" key="2">
    <source>
        <dbReference type="ARBA" id="ARBA00008282"/>
    </source>
</evidence>
<gene>
    <name evidence="12" type="ordered locus">Shew_1898</name>
</gene>
<organism evidence="12 13">
    <name type="scientific">Shewanella loihica (strain ATCC BAA-1088 / PV-4)</name>
    <dbReference type="NCBI Taxonomy" id="323850"/>
    <lineage>
        <taxon>Bacteria</taxon>
        <taxon>Pseudomonadati</taxon>
        <taxon>Pseudomonadota</taxon>
        <taxon>Gammaproteobacteria</taxon>
        <taxon>Alteromonadales</taxon>
        <taxon>Shewanellaceae</taxon>
        <taxon>Shewanella</taxon>
    </lineage>
</organism>
<comment type="catalytic activity">
    <reaction evidence="11">
        <text>L-threonyl-[protein] + FAD = FMN-L-threonyl-[protein] + AMP + H(+)</text>
        <dbReference type="Rhea" id="RHEA:36847"/>
        <dbReference type="Rhea" id="RHEA-COMP:11060"/>
        <dbReference type="Rhea" id="RHEA-COMP:11061"/>
        <dbReference type="ChEBI" id="CHEBI:15378"/>
        <dbReference type="ChEBI" id="CHEBI:30013"/>
        <dbReference type="ChEBI" id="CHEBI:57692"/>
        <dbReference type="ChEBI" id="CHEBI:74257"/>
        <dbReference type="ChEBI" id="CHEBI:456215"/>
        <dbReference type="EC" id="2.7.1.180"/>
    </reaction>
</comment>
<keyword evidence="12" id="KW-0449">Lipoprotein</keyword>
<keyword evidence="8" id="KW-0274">FAD</keyword>
<dbReference type="HOGENOM" id="CLU_044403_2_1_6"/>
<evidence type="ECO:0000256" key="3">
    <source>
        <dbReference type="ARBA" id="ARBA00011955"/>
    </source>
</evidence>
<dbReference type="Proteomes" id="UP000001558">
    <property type="component" value="Chromosome"/>
</dbReference>
<sequence>MSPLADLDDQQAVISDESEYPFVDSQYGRKNLKGLRGEFMAMASRCELLARPKQAGSKAQDDKIDQERITQAFSRAMAEVKCIEAKYSRFSENSVLTQINRGAGDWQAIDDETLGLLKFAEHCYRLSQGRFDVTAEPVLALWPFGAGESAAPPSDSKIEAALAQVGFERLIIEDNHFFLPYGMGIDLGGIAKEYAADRAVEVLRRELPEYDLLVNLGGDMIASPGCERPWQIGIEDPHKLDTPARVVTLKSGALATSGHSRRYLLHQGKRYGHIIDPSTGYPIKGAPISVSVFAPSCVVAGMLATLAMLQGEGAEDFLSRQGVVHHIIRG</sequence>
<dbReference type="GO" id="GO:0016740">
    <property type="term" value="F:transferase activity"/>
    <property type="evidence" value="ECO:0007669"/>
    <property type="project" value="UniProtKB-KW"/>
</dbReference>
<dbReference type="Pfam" id="PF02424">
    <property type="entry name" value="ApbE"/>
    <property type="match status" value="1"/>
</dbReference>
<evidence type="ECO:0000256" key="8">
    <source>
        <dbReference type="ARBA" id="ARBA00022827"/>
    </source>
</evidence>
<keyword evidence="5" id="KW-0285">Flavoprotein</keyword>
<evidence type="ECO:0000256" key="1">
    <source>
        <dbReference type="ARBA" id="ARBA00001946"/>
    </source>
</evidence>
<evidence type="ECO:0000256" key="4">
    <source>
        <dbReference type="ARBA" id="ARBA00016337"/>
    </source>
</evidence>
<dbReference type="KEGG" id="slo:Shew_1898"/>
<keyword evidence="7" id="KW-0479">Metal-binding</keyword>
<evidence type="ECO:0000256" key="10">
    <source>
        <dbReference type="ARBA" id="ARBA00031306"/>
    </source>
</evidence>
<dbReference type="eggNOG" id="COG1477">
    <property type="taxonomic scope" value="Bacteria"/>
</dbReference>
<comment type="cofactor">
    <cofactor evidence="1">
        <name>Mg(2+)</name>
        <dbReference type="ChEBI" id="CHEBI:18420"/>
    </cofactor>
</comment>
<name>A3QE66_SHELP</name>
<dbReference type="InterPro" id="IPR024932">
    <property type="entry name" value="ApbE"/>
</dbReference>
<proteinExistence type="inferred from homology"/>
<keyword evidence="6" id="KW-0808">Transferase</keyword>
<dbReference type="InterPro" id="IPR003374">
    <property type="entry name" value="ApbE-like_sf"/>
</dbReference>
<dbReference type="GO" id="GO:0046872">
    <property type="term" value="F:metal ion binding"/>
    <property type="evidence" value="ECO:0007669"/>
    <property type="project" value="UniProtKB-KW"/>
</dbReference>
<dbReference type="RefSeq" id="WP_011865696.1">
    <property type="nucleotide sequence ID" value="NC_009092.1"/>
</dbReference>
<dbReference type="EC" id="2.7.1.180" evidence="3"/>